<evidence type="ECO:0000256" key="10">
    <source>
        <dbReference type="RuleBase" id="RU003691"/>
    </source>
</evidence>
<dbReference type="InterPro" id="IPR046952">
    <property type="entry name" value="GSHR/TRXR-like"/>
</dbReference>
<feature type="binding site" evidence="8">
    <location>
        <position position="306"/>
    </location>
    <ligand>
        <name>FAD</name>
        <dbReference type="ChEBI" id="CHEBI:57692"/>
    </ligand>
</feature>
<dbReference type="GO" id="GO:0045454">
    <property type="term" value="P:cell redox homeostasis"/>
    <property type="evidence" value="ECO:0007669"/>
    <property type="project" value="InterPro"/>
</dbReference>
<evidence type="ECO:0000313" key="14">
    <source>
        <dbReference type="Proteomes" id="UP000707356"/>
    </source>
</evidence>
<dbReference type="InterPro" id="IPR004099">
    <property type="entry name" value="Pyr_nucl-diS_OxRdtase_dimer"/>
</dbReference>
<feature type="domain" description="FAD/NAD(P)-binding" evidence="12">
    <location>
        <begin position="7"/>
        <end position="321"/>
    </location>
</feature>
<evidence type="ECO:0000259" key="11">
    <source>
        <dbReference type="Pfam" id="PF02852"/>
    </source>
</evidence>
<comment type="caution">
    <text evidence="13">The sequence shown here is derived from an EMBL/GenBank/DDBJ whole genome shotgun (WGS) entry which is preliminary data.</text>
</comment>
<feature type="domain" description="Pyridine nucleotide-disulphide oxidoreductase dimerisation" evidence="11">
    <location>
        <begin position="341"/>
        <end position="450"/>
    </location>
</feature>
<feature type="binding site" evidence="8">
    <location>
        <position position="266"/>
    </location>
    <ligand>
        <name>NAD(+)</name>
        <dbReference type="ChEBI" id="CHEBI:57540"/>
    </ligand>
</feature>
<evidence type="ECO:0000259" key="12">
    <source>
        <dbReference type="Pfam" id="PF07992"/>
    </source>
</evidence>
<evidence type="ECO:0000256" key="2">
    <source>
        <dbReference type="ARBA" id="ARBA00022630"/>
    </source>
</evidence>
<keyword evidence="8" id="KW-0547">Nucleotide-binding</keyword>
<evidence type="ECO:0000256" key="5">
    <source>
        <dbReference type="ARBA" id="ARBA00023157"/>
    </source>
</evidence>
<name>A0A951PAB7_9CYAN</name>
<dbReference type="InterPro" id="IPR016156">
    <property type="entry name" value="FAD/NAD-linked_Rdtase_dimer_sf"/>
</dbReference>
<evidence type="ECO:0000256" key="6">
    <source>
        <dbReference type="ARBA" id="ARBA00023284"/>
    </source>
</evidence>
<sequence>MSSKFDYDLFVIGGGSSGLSAAKAAARYGARVAIAEPAFLGGTCVARGCIPKKLMVYASEFSRLFEDATAYGWSQTPSQFSWTKLVAAVNSEIRRLDQLHRAALDKAKITLFSATAAFDNPHKITVGSEQITADHVLIAVGGKPIRPKTPGVEHALVSDDMFHLSEQPRRLTIVGGGYIGVEFAGIMQGLGTQVTQIVRESEILEKFDEMLQSEMQKGMIRHGVSFLFDTEVTNIELTAAGLQLSLSNSSKQTVKQTVDAILMATGRAPNLEALKLENAGVKLNQKAVEVNEESQTSQPNIYAVGDCTDRVQLTPVAIAEGKAFADTLFGHRSDRVSYKNIPSSVFGKPQAAYVGLTEAEAKQQFGADQIVTYCTTFTPLFHSLTDRDETTSMKLVVEKSSARLLGAHMIGNHAAEIMQSMAIAVSAGLTKADIDATMPLHPTSAEEFVTLKLTSMPEQPVPPCWMQS</sequence>
<dbReference type="InterPro" id="IPR036188">
    <property type="entry name" value="FAD/NAD-bd_sf"/>
</dbReference>
<keyword evidence="5" id="KW-1015">Disulfide bond</keyword>
<dbReference type="NCBIfam" id="NF004776">
    <property type="entry name" value="PRK06116.1"/>
    <property type="match status" value="1"/>
</dbReference>
<dbReference type="SUPFAM" id="SSF51905">
    <property type="entry name" value="FAD/NAD(P)-binding domain"/>
    <property type="match status" value="1"/>
</dbReference>
<dbReference type="PANTHER" id="PTHR42737:SF2">
    <property type="entry name" value="GLUTATHIONE REDUCTASE"/>
    <property type="match status" value="1"/>
</dbReference>
<keyword evidence="2 10" id="KW-0285">Flavoprotein</keyword>
<evidence type="ECO:0000313" key="13">
    <source>
        <dbReference type="EMBL" id="MBW4465305.1"/>
    </source>
</evidence>
<feature type="disulfide bond" description="Redox-active" evidence="9">
    <location>
        <begin position="44"/>
        <end position="49"/>
    </location>
</feature>
<evidence type="ECO:0000256" key="4">
    <source>
        <dbReference type="ARBA" id="ARBA00023002"/>
    </source>
</evidence>
<reference evidence="13" key="2">
    <citation type="journal article" date="2022" name="Microbiol. Resour. Announc.">
        <title>Metagenome Sequencing to Explore Phylogenomics of Terrestrial Cyanobacteria.</title>
        <authorList>
            <person name="Ward R.D."/>
            <person name="Stajich J.E."/>
            <person name="Johansen J.R."/>
            <person name="Huntemann M."/>
            <person name="Clum A."/>
            <person name="Foster B."/>
            <person name="Foster B."/>
            <person name="Roux S."/>
            <person name="Palaniappan K."/>
            <person name="Varghese N."/>
            <person name="Mukherjee S."/>
            <person name="Reddy T.B.K."/>
            <person name="Daum C."/>
            <person name="Copeland A."/>
            <person name="Chen I.A."/>
            <person name="Ivanova N.N."/>
            <person name="Kyrpides N.C."/>
            <person name="Shapiro N."/>
            <person name="Eloe-Fadrosh E.A."/>
            <person name="Pietrasiak N."/>
        </authorList>
    </citation>
    <scope>NUCLEOTIDE SEQUENCE</scope>
    <source>
        <strain evidence="13">GSE-TBD4-15B</strain>
    </source>
</reference>
<gene>
    <name evidence="13" type="primary">gorA</name>
    <name evidence="13" type="ORF">KME07_07680</name>
</gene>
<dbReference type="EC" id="1.8.1.7" evidence="13"/>
<dbReference type="Pfam" id="PF07992">
    <property type="entry name" value="Pyr_redox_2"/>
    <property type="match status" value="1"/>
</dbReference>
<dbReference type="EMBL" id="JAHHHV010000038">
    <property type="protein sequence ID" value="MBW4465305.1"/>
    <property type="molecule type" value="Genomic_DNA"/>
</dbReference>
<evidence type="ECO:0000256" key="9">
    <source>
        <dbReference type="PIRSR" id="PIRSR000350-4"/>
    </source>
</evidence>
<reference evidence="13" key="1">
    <citation type="submission" date="2021-05" db="EMBL/GenBank/DDBJ databases">
        <authorList>
            <person name="Pietrasiak N."/>
            <person name="Ward R."/>
            <person name="Stajich J.E."/>
            <person name="Kurbessoian T."/>
        </authorList>
    </citation>
    <scope>NUCLEOTIDE SEQUENCE</scope>
    <source>
        <strain evidence="13">GSE-TBD4-15B</strain>
    </source>
</reference>
<dbReference type="InterPro" id="IPR012999">
    <property type="entry name" value="Pyr_OxRdtase_I_AS"/>
</dbReference>
<organism evidence="13 14">
    <name type="scientific">Pegethrix bostrychoides GSE-TBD4-15B</name>
    <dbReference type="NCBI Taxonomy" id="2839662"/>
    <lineage>
        <taxon>Bacteria</taxon>
        <taxon>Bacillati</taxon>
        <taxon>Cyanobacteriota</taxon>
        <taxon>Cyanophyceae</taxon>
        <taxon>Oculatellales</taxon>
        <taxon>Oculatellaceae</taxon>
        <taxon>Pegethrix</taxon>
    </lineage>
</organism>
<dbReference type="PANTHER" id="PTHR42737">
    <property type="entry name" value="GLUTATHIONE REDUCTASE"/>
    <property type="match status" value="1"/>
</dbReference>
<evidence type="ECO:0000256" key="1">
    <source>
        <dbReference type="ARBA" id="ARBA00007532"/>
    </source>
</evidence>
<dbReference type="GO" id="GO:0005829">
    <property type="term" value="C:cytosol"/>
    <property type="evidence" value="ECO:0007669"/>
    <property type="project" value="TreeGrafter"/>
</dbReference>
<dbReference type="PROSITE" id="PS00076">
    <property type="entry name" value="PYRIDINE_REDOX_1"/>
    <property type="match status" value="1"/>
</dbReference>
<feature type="active site" description="Proton acceptor" evidence="7">
    <location>
        <position position="441"/>
    </location>
</feature>
<evidence type="ECO:0000256" key="8">
    <source>
        <dbReference type="PIRSR" id="PIRSR000350-3"/>
    </source>
</evidence>
<feature type="binding site" evidence="8">
    <location>
        <position position="53"/>
    </location>
    <ligand>
        <name>FAD</name>
        <dbReference type="ChEBI" id="CHEBI:57692"/>
    </ligand>
</feature>
<evidence type="ECO:0000256" key="3">
    <source>
        <dbReference type="ARBA" id="ARBA00022827"/>
    </source>
</evidence>
<evidence type="ECO:0000256" key="7">
    <source>
        <dbReference type="PIRSR" id="PIRSR000350-2"/>
    </source>
</evidence>
<dbReference type="GO" id="GO:0004362">
    <property type="term" value="F:glutathione-disulfide reductase (NADPH) activity"/>
    <property type="evidence" value="ECO:0007669"/>
    <property type="project" value="UniProtKB-EC"/>
</dbReference>
<dbReference type="Pfam" id="PF02852">
    <property type="entry name" value="Pyr_redox_dim"/>
    <property type="match status" value="1"/>
</dbReference>
<keyword evidence="4 10" id="KW-0560">Oxidoreductase</keyword>
<protein>
    <submittedName>
        <fullName evidence="13">Glutathione-disulfide reductase</fullName>
        <ecNumber evidence="13">1.8.1.7</ecNumber>
    </submittedName>
</protein>
<proteinExistence type="inferred from homology"/>
<dbReference type="AlphaFoldDB" id="A0A951PAB7"/>
<comment type="cofactor">
    <cofactor evidence="8">
        <name>FAD</name>
        <dbReference type="ChEBI" id="CHEBI:57692"/>
    </cofactor>
    <text evidence="8">Binds 1 FAD per subunit.</text>
</comment>
<accession>A0A951PAB7</accession>
<feature type="binding site" evidence="8">
    <location>
        <begin position="175"/>
        <end position="182"/>
    </location>
    <ligand>
        <name>NAD(+)</name>
        <dbReference type="ChEBI" id="CHEBI:57540"/>
    </ligand>
</feature>
<keyword evidence="8" id="KW-0520">NAD</keyword>
<keyword evidence="6 10" id="KW-0676">Redox-active center</keyword>
<dbReference type="Proteomes" id="UP000707356">
    <property type="component" value="Unassembled WGS sequence"/>
</dbReference>
<dbReference type="PRINTS" id="PR00411">
    <property type="entry name" value="PNDRDTASEI"/>
</dbReference>
<comment type="similarity">
    <text evidence="1 10">Belongs to the class-I pyridine nucleotide-disulfide oxidoreductase family.</text>
</comment>
<dbReference type="Gene3D" id="3.50.50.60">
    <property type="entry name" value="FAD/NAD(P)-binding domain"/>
    <property type="match status" value="2"/>
</dbReference>
<keyword evidence="3 8" id="KW-0274">FAD</keyword>
<dbReference type="SUPFAM" id="SSF55424">
    <property type="entry name" value="FAD/NAD-linked reductases, dimerisation (C-terminal) domain"/>
    <property type="match status" value="1"/>
</dbReference>
<dbReference type="GO" id="GO:0034599">
    <property type="term" value="P:cellular response to oxidative stress"/>
    <property type="evidence" value="ECO:0007669"/>
    <property type="project" value="TreeGrafter"/>
</dbReference>
<dbReference type="GO" id="GO:0050660">
    <property type="term" value="F:flavin adenine dinucleotide binding"/>
    <property type="evidence" value="ECO:0007669"/>
    <property type="project" value="InterPro"/>
</dbReference>
<dbReference type="Gene3D" id="3.30.390.30">
    <property type="match status" value="1"/>
</dbReference>
<dbReference type="GO" id="GO:0006749">
    <property type="term" value="P:glutathione metabolic process"/>
    <property type="evidence" value="ECO:0007669"/>
    <property type="project" value="TreeGrafter"/>
</dbReference>
<dbReference type="InterPro" id="IPR001100">
    <property type="entry name" value="Pyr_nuc-diS_OxRdtase"/>
</dbReference>
<dbReference type="InterPro" id="IPR023753">
    <property type="entry name" value="FAD/NAD-binding_dom"/>
</dbReference>
<dbReference type="PIRSF" id="PIRSF000350">
    <property type="entry name" value="Mercury_reductase_MerA"/>
    <property type="match status" value="1"/>
</dbReference>
<dbReference type="PRINTS" id="PR00368">
    <property type="entry name" value="FADPNR"/>
</dbReference>